<dbReference type="GO" id="GO:0003723">
    <property type="term" value="F:RNA binding"/>
    <property type="evidence" value="ECO:0007669"/>
    <property type="project" value="UniProtKB-UniRule"/>
</dbReference>
<evidence type="ECO:0000256" key="1">
    <source>
        <dbReference type="PROSITE-ProRule" id="PRU00176"/>
    </source>
</evidence>
<keyword evidence="5" id="KW-1185">Reference proteome</keyword>
<keyword evidence="1" id="KW-0694">RNA-binding</keyword>
<organism evidence="4 5">
    <name type="scientific">Meira miltonrushii</name>
    <dbReference type="NCBI Taxonomy" id="1280837"/>
    <lineage>
        <taxon>Eukaryota</taxon>
        <taxon>Fungi</taxon>
        <taxon>Dikarya</taxon>
        <taxon>Basidiomycota</taxon>
        <taxon>Ustilaginomycotina</taxon>
        <taxon>Exobasidiomycetes</taxon>
        <taxon>Exobasidiales</taxon>
        <taxon>Brachybasidiaceae</taxon>
        <taxon>Meira</taxon>
    </lineage>
</organism>
<dbReference type="FunCoup" id="A0A316VPP0">
    <property type="interactions" value="59"/>
</dbReference>
<evidence type="ECO:0000313" key="4">
    <source>
        <dbReference type="EMBL" id="PWN38121.1"/>
    </source>
</evidence>
<feature type="region of interest" description="Disordered" evidence="2">
    <location>
        <begin position="119"/>
        <end position="142"/>
    </location>
</feature>
<protein>
    <submittedName>
        <fullName evidence="4">RNA-binding domain-containing protein</fullName>
    </submittedName>
</protein>
<dbReference type="Proteomes" id="UP000245771">
    <property type="component" value="Unassembled WGS sequence"/>
</dbReference>
<dbReference type="Gene3D" id="3.30.70.330">
    <property type="match status" value="1"/>
</dbReference>
<dbReference type="InterPro" id="IPR000504">
    <property type="entry name" value="RRM_dom"/>
</dbReference>
<dbReference type="Pfam" id="PF00076">
    <property type="entry name" value="RRM_1"/>
    <property type="match status" value="1"/>
</dbReference>
<dbReference type="EMBL" id="KZ819602">
    <property type="protein sequence ID" value="PWN38121.1"/>
    <property type="molecule type" value="Genomic_DNA"/>
</dbReference>
<dbReference type="STRING" id="1280837.A0A316VPP0"/>
<dbReference type="AlphaFoldDB" id="A0A316VPP0"/>
<reference evidence="4 5" key="1">
    <citation type="journal article" date="2018" name="Mol. Biol. Evol.">
        <title>Broad Genomic Sampling Reveals a Smut Pathogenic Ancestry of the Fungal Clade Ustilaginomycotina.</title>
        <authorList>
            <person name="Kijpornyongpan T."/>
            <person name="Mondo S.J."/>
            <person name="Barry K."/>
            <person name="Sandor L."/>
            <person name="Lee J."/>
            <person name="Lipzen A."/>
            <person name="Pangilinan J."/>
            <person name="LaButti K."/>
            <person name="Hainaut M."/>
            <person name="Henrissat B."/>
            <person name="Grigoriev I.V."/>
            <person name="Spatafora J.W."/>
            <person name="Aime M.C."/>
        </authorList>
    </citation>
    <scope>NUCLEOTIDE SEQUENCE [LARGE SCALE GENOMIC DNA]</scope>
    <source>
        <strain evidence="4 5">MCA 3882</strain>
    </source>
</reference>
<dbReference type="SMART" id="SM00360">
    <property type="entry name" value="RRM"/>
    <property type="match status" value="1"/>
</dbReference>
<dbReference type="RefSeq" id="XP_025358423.1">
    <property type="nucleotide sequence ID" value="XM_025496928.1"/>
</dbReference>
<dbReference type="PANTHER" id="PTHR48037">
    <property type="entry name" value="ATPASE E1"/>
    <property type="match status" value="1"/>
</dbReference>
<dbReference type="InterPro" id="IPR035979">
    <property type="entry name" value="RBD_domain_sf"/>
</dbReference>
<name>A0A316VPP0_9BASI</name>
<feature type="compositionally biased region" description="Polar residues" evidence="2">
    <location>
        <begin position="132"/>
        <end position="142"/>
    </location>
</feature>
<accession>A0A316VPP0</accession>
<dbReference type="OrthoDB" id="407442at2759"/>
<dbReference type="PANTHER" id="PTHR48037:SF1">
    <property type="entry name" value="RRM DOMAIN-CONTAINING PROTEIN"/>
    <property type="match status" value="1"/>
</dbReference>
<dbReference type="GeneID" id="37018709"/>
<proteinExistence type="predicted"/>
<sequence length="142" mass="15247">MSTRHTTIYVSGLSPTTNENALLSAFQPFGEIVEIHLPKHRNATTNGGPASTESSNHRGFGFIVFSSAEDVEGAIDNMHLNEIEGRVITVTPAKPIKSGTSLNSAGFDSRKPVWEDEEWIKQYGGGQDEVTDGTQPADATTA</sequence>
<dbReference type="InParanoid" id="A0A316VPP0"/>
<gene>
    <name evidence="4" type="ORF">FA14DRAFT_131290</name>
</gene>
<evidence type="ECO:0000256" key="2">
    <source>
        <dbReference type="SAM" id="MobiDB-lite"/>
    </source>
</evidence>
<feature type="domain" description="RRM" evidence="3">
    <location>
        <begin position="6"/>
        <end position="95"/>
    </location>
</feature>
<evidence type="ECO:0000259" key="3">
    <source>
        <dbReference type="PROSITE" id="PS50102"/>
    </source>
</evidence>
<dbReference type="PROSITE" id="PS50102">
    <property type="entry name" value="RRM"/>
    <property type="match status" value="1"/>
</dbReference>
<dbReference type="InterPro" id="IPR012677">
    <property type="entry name" value="Nucleotide-bd_a/b_plait_sf"/>
</dbReference>
<dbReference type="SUPFAM" id="SSF54928">
    <property type="entry name" value="RNA-binding domain, RBD"/>
    <property type="match status" value="1"/>
</dbReference>
<evidence type="ECO:0000313" key="5">
    <source>
        <dbReference type="Proteomes" id="UP000245771"/>
    </source>
</evidence>